<keyword evidence="1" id="KW-0732">Signal</keyword>
<sequence length="684" mass="69624">MFRKTIVALAAWLASGVGLPAWSATVLETSEVRAANAAAAAQLPPTYEFTLTAAGNYVVTLKDLGVMPGLPVDPTNLNVPVLQSLQVLVTRDLQAVAELEIDYPTEPNIAQLPETQVFAGTPGTYRVHVLGAASDAGVGLFSVDVAPSGGGAPLFQVADEIAIQSGPAPEQTVLQTSFTVTQAGAYRVRALDRSFPAPLVERNVLVLQTSPTVGVVVSNQGAFSTADVGTFNATAGATYDLIVIASSSGADAAGLYGVSVQGGPSDAVIYRSENAVGSLPRARTLSIASAGAHTLTLADLEFPEALTSFSAAVIQNETFVGSTTGTTAANLTLSAGPAQLFVYAVTPTVGAASVTLGQGAQVEYADVHIADASPEASTPAIYSFSPSEAVAAGNYMLTLADLRFPTQLTDLRAAVVQGATVVHQLDEAGSEPVTLQTGRMRVLVAATPPPVSGTTPGNGLFALTLTTQPGNATVIESTQGVGGLFTARVVTLPAAGRYDVTLKDFAFPERLRTSWLAVTRGTTLVGQVIGSSAIQNLQLEAGLHVLNFLGQPAADANYGTFGMKVADSVAPPVVTLAASPTSVTSGQTTTLTWSATGATSCSAAGGWSGSKALTGPETSVALTANTTFEIECVGPGGRDDASVTVTVNAAALRRGGGGAMDPPLLVSLLALLSLATARRRSILR</sequence>
<dbReference type="Proteomes" id="UP000445000">
    <property type="component" value="Unassembled WGS sequence"/>
</dbReference>
<organism evidence="2 3">
    <name type="scientific">Steroidobacter agaridevorans</name>
    <dbReference type="NCBI Taxonomy" id="2695856"/>
    <lineage>
        <taxon>Bacteria</taxon>
        <taxon>Pseudomonadati</taxon>
        <taxon>Pseudomonadota</taxon>
        <taxon>Gammaproteobacteria</taxon>
        <taxon>Steroidobacterales</taxon>
        <taxon>Steroidobacteraceae</taxon>
        <taxon>Steroidobacter</taxon>
    </lineage>
</organism>
<evidence type="ECO:0008006" key="4">
    <source>
        <dbReference type="Google" id="ProtNLM"/>
    </source>
</evidence>
<dbReference type="AlphaFoldDB" id="A0A829YN40"/>
<protein>
    <recommendedName>
        <fullName evidence="4">Ig-like domain-containing protein</fullName>
    </recommendedName>
</protein>
<dbReference type="EMBL" id="BLJN01000008">
    <property type="protein sequence ID" value="GFE84233.1"/>
    <property type="molecule type" value="Genomic_DNA"/>
</dbReference>
<gene>
    <name evidence="2" type="ORF">GCM10011487_62330</name>
</gene>
<feature type="signal peptide" evidence="1">
    <location>
        <begin position="1"/>
        <end position="23"/>
    </location>
</feature>
<name>A0A829YN40_9GAMM</name>
<dbReference type="RefSeq" id="WP_161815830.1">
    <property type="nucleotide sequence ID" value="NZ_BLJN01000008.1"/>
</dbReference>
<comment type="caution">
    <text evidence="2">The sequence shown here is derived from an EMBL/GenBank/DDBJ whole genome shotgun (WGS) entry which is preliminary data.</text>
</comment>
<proteinExistence type="predicted"/>
<reference evidence="3" key="1">
    <citation type="submission" date="2020-01" db="EMBL/GenBank/DDBJ databases">
        <title>'Steroidobacter agaridevorans' sp. nov., agar-degrading bacteria isolated from rhizosphere soils.</title>
        <authorList>
            <person name="Ikenaga M."/>
            <person name="Kataoka M."/>
            <person name="Murouchi A."/>
            <person name="Katsuragi S."/>
            <person name="Sakai M."/>
        </authorList>
    </citation>
    <scope>NUCLEOTIDE SEQUENCE [LARGE SCALE GENOMIC DNA]</scope>
    <source>
        <strain evidence="3">YU21-B</strain>
    </source>
</reference>
<feature type="chain" id="PRO_5032319772" description="Ig-like domain-containing protein" evidence="1">
    <location>
        <begin position="24"/>
        <end position="684"/>
    </location>
</feature>
<evidence type="ECO:0000313" key="2">
    <source>
        <dbReference type="EMBL" id="GFE84233.1"/>
    </source>
</evidence>
<accession>A0A829YN40</accession>
<evidence type="ECO:0000256" key="1">
    <source>
        <dbReference type="SAM" id="SignalP"/>
    </source>
</evidence>
<keyword evidence="3" id="KW-1185">Reference proteome</keyword>
<evidence type="ECO:0000313" key="3">
    <source>
        <dbReference type="Proteomes" id="UP000445000"/>
    </source>
</evidence>